<evidence type="ECO:0000313" key="2">
    <source>
        <dbReference type="Ensembl" id="ENSPTEP00000020915.1"/>
    </source>
</evidence>
<keyword evidence="1" id="KW-0732">Signal</keyword>
<keyword evidence="3" id="KW-1185">Reference proteome</keyword>
<dbReference type="Ensembl" id="ENSPTET00000030286.1">
    <property type="protein sequence ID" value="ENSPTEP00000020915.1"/>
    <property type="gene ID" value="ENSPTEG00000022065.1"/>
</dbReference>
<evidence type="ECO:0000313" key="3">
    <source>
        <dbReference type="Proteomes" id="UP000694416"/>
    </source>
</evidence>
<feature type="signal peptide" evidence="1">
    <location>
        <begin position="1"/>
        <end position="20"/>
    </location>
</feature>
<organism evidence="2 3">
    <name type="scientific">Piliocolobus tephrosceles</name>
    <name type="common">Ugandan red Colobus</name>
    <dbReference type="NCBI Taxonomy" id="591936"/>
    <lineage>
        <taxon>Eukaryota</taxon>
        <taxon>Metazoa</taxon>
        <taxon>Chordata</taxon>
        <taxon>Craniata</taxon>
        <taxon>Vertebrata</taxon>
        <taxon>Euteleostomi</taxon>
        <taxon>Mammalia</taxon>
        <taxon>Eutheria</taxon>
        <taxon>Euarchontoglires</taxon>
        <taxon>Primates</taxon>
        <taxon>Haplorrhini</taxon>
        <taxon>Catarrhini</taxon>
        <taxon>Cercopithecidae</taxon>
        <taxon>Colobinae</taxon>
        <taxon>Piliocolobus</taxon>
    </lineage>
</organism>
<accession>A0A8C9LR31</accession>
<proteinExistence type="predicted"/>
<dbReference type="Proteomes" id="UP000694416">
    <property type="component" value="Unplaced"/>
</dbReference>
<protein>
    <submittedName>
        <fullName evidence="2">Uncharacterized protein</fullName>
    </submittedName>
</protein>
<feature type="chain" id="PRO_5034190458" evidence="1">
    <location>
        <begin position="21"/>
        <end position="83"/>
    </location>
</feature>
<reference evidence="2" key="1">
    <citation type="submission" date="2025-08" db="UniProtKB">
        <authorList>
            <consortium name="Ensembl"/>
        </authorList>
    </citation>
    <scope>IDENTIFICATION</scope>
</reference>
<reference evidence="2" key="2">
    <citation type="submission" date="2025-09" db="UniProtKB">
        <authorList>
            <consortium name="Ensembl"/>
        </authorList>
    </citation>
    <scope>IDENTIFICATION</scope>
</reference>
<sequence>ISPATSLLTVATLLLGMKNASFCILAVQHATASSMNLKDILADLMCKKQARIKTFRQQHGKMVSGQITVNMKNDVGCCSRTMV</sequence>
<name>A0A8C9LR31_9PRIM</name>
<evidence type="ECO:0000256" key="1">
    <source>
        <dbReference type="SAM" id="SignalP"/>
    </source>
</evidence>
<dbReference type="AlphaFoldDB" id="A0A8C9LR31"/>